<dbReference type="OrthoDB" id="5295305at2"/>
<evidence type="ECO:0000259" key="1">
    <source>
        <dbReference type="PROSITE" id="PS51186"/>
    </source>
</evidence>
<proteinExistence type="predicted"/>
<evidence type="ECO:0000313" key="3">
    <source>
        <dbReference type="Proteomes" id="UP000266568"/>
    </source>
</evidence>
<gene>
    <name evidence="2" type="ORF">DFR49_1371</name>
</gene>
<dbReference type="GO" id="GO:0016747">
    <property type="term" value="F:acyltransferase activity, transferring groups other than amino-acyl groups"/>
    <property type="evidence" value="ECO:0007669"/>
    <property type="project" value="InterPro"/>
</dbReference>
<dbReference type="InterPro" id="IPR000182">
    <property type="entry name" value="GNAT_dom"/>
</dbReference>
<keyword evidence="2" id="KW-0808">Transferase</keyword>
<reference evidence="2 3" key="1">
    <citation type="submission" date="2018-08" db="EMBL/GenBank/DDBJ databases">
        <title>Genomic Encyclopedia of Type Strains, Phase IV (KMG-IV): sequencing the most valuable type-strain genomes for metagenomic binning, comparative biology and taxonomic classification.</title>
        <authorList>
            <person name="Goeker M."/>
        </authorList>
    </citation>
    <scope>NUCLEOTIDE SEQUENCE [LARGE SCALE GENOMIC DNA]</scope>
    <source>
        <strain evidence="2 3">DSM 25527</strain>
    </source>
</reference>
<keyword evidence="3" id="KW-1185">Reference proteome</keyword>
<name>A0A397PM80_9SPHN</name>
<dbReference type="AlphaFoldDB" id="A0A397PM80"/>
<dbReference type="InterPro" id="IPR016181">
    <property type="entry name" value="Acyl_CoA_acyltransferase"/>
</dbReference>
<dbReference type="Proteomes" id="UP000266568">
    <property type="component" value="Unassembled WGS sequence"/>
</dbReference>
<dbReference type="PANTHER" id="PTHR43610">
    <property type="entry name" value="BLL6696 PROTEIN"/>
    <property type="match status" value="1"/>
</dbReference>
<dbReference type="Pfam" id="PF13302">
    <property type="entry name" value="Acetyltransf_3"/>
    <property type="match status" value="1"/>
</dbReference>
<organism evidence="2 3">
    <name type="scientific">Hephaestia caeni</name>
    <dbReference type="NCBI Taxonomy" id="645617"/>
    <lineage>
        <taxon>Bacteria</taxon>
        <taxon>Pseudomonadati</taxon>
        <taxon>Pseudomonadota</taxon>
        <taxon>Alphaproteobacteria</taxon>
        <taxon>Sphingomonadales</taxon>
        <taxon>Sphingomonadaceae</taxon>
        <taxon>Hephaestia</taxon>
    </lineage>
</organism>
<dbReference type="SUPFAM" id="SSF55729">
    <property type="entry name" value="Acyl-CoA N-acyltransferases (Nat)"/>
    <property type="match status" value="1"/>
</dbReference>
<dbReference type="PANTHER" id="PTHR43610:SF1">
    <property type="entry name" value="N-ACETYLTRANSFERASE DOMAIN-CONTAINING PROTEIN"/>
    <property type="match status" value="1"/>
</dbReference>
<dbReference type="RefSeq" id="WP_119034866.1">
    <property type="nucleotide sequence ID" value="NZ_QXDC01000002.1"/>
</dbReference>
<accession>A0A397PM80</accession>
<comment type="caution">
    <text evidence="2">The sequence shown here is derived from an EMBL/GenBank/DDBJ whole genome shotgun (WGS) entry which is preliminary data.</text>
</comment>
<feature type="domain" description="N-acetyltransferase" evidence="1">
    <location>
        <begin position="15"/>
        <end position="178"/>
    </location>
</feature>
<dbReference type="EMBL" id="QXDC01000002">
    <property type="protein sequence ID" value="RIA46811.1"/>
    <property type="molecule type" value="Genomic_DNA"/>
</dbReference>
<evidence type="ECO:0000313" key="2">
    <source>
        <dbReference type="EMBL" id="RIA46811.1"/>
    </source>
</evidence>
<sequence length="198" mass="22098">MSAWQQPVTLAGRYVTLRPIDRADRAELLEAFADGLDNSFATIVPAEATIDGWFDQIEHDSAAGRAMVFTVLDSTGQVSGTTRFLRMAEAHRRLEIGGTVYARRVQRTGLNTDAKRLLLTYAFEALDCQCVQLRTDTLNRQSRRAIERLGARQDGVLRGHKVMPGHVRDTVVYSILAHEWPGVRRNLDALLAGHEEAL</sequence>
<protein>
    <submittedName>
        <fullName evidence="2">RimJ/RimL family protein N-acetyltransferase</fullName>
    </submittedName>
</protein>
<dbReference type="PROSITE" id="PS51186">
    <property type="entry name" value="GNAT"/>
    <property type="match status" value="1"/>
</dbReference>
<dbReference type="Gene3D" id="3.40.630.30">
    <property type="match status" value="1"/>
</dbReference>